<dbReference type="AlphaFoldDB" id="A0AAU7AYL8"/>
<reference evidence="1" key="1">
    <citation type="submission" date="2022-12" db="EMBL/GenBank/DDBJ databases">
        <title>Paraconexibacter alkalitolerans sp. nov. and Baekduia alba sp. nov., isolated from soil and emended description of the genera Paraconexibacter (Chun et al., 2020) and Baekduia (An et al., 2020).</title>
        <authorList>
            <person name="Vieira S."/>
            <person name="Huber K.J."/>
            <person name="Geppert A."/>
            <person name="Wolf J."/>
            <person name="Neumann-Schaal M."/>
            <person name="Muesken M."/>
            <person name="Overmann J."/>
        </authorList>
    </citation>
    <scope>NUCLEOTIDE SEQUENCE</scope>
    <source>
        <strain evidence="1">AEG42_29</strain>
    </source>
</reference>
<dbReference type="Pfam" id="PF13450">
    <property type="entry name" value="NAD_binding_8"/>
    <property type="match status" value="1"/>
</dbReference>
<sequence length="488" mass="50942">MATAVVVGSGPNGLAAGLTLAAAGVEVRILEMADRLGGGTRSSELTLPGLIHDECSAAHPLALDTPFSRQFDLTAHGLTWRWPEVQYSHPLDGGGGAAAWRSVEATAEALGGKDGKRWQSIFGTLTNRFDKIASEIVQPVLHGPTHPIAMGIFGAFSGMPVSVLARAWSTDEGKALFAGVAAHAFRPFGAPMSSAVGVTLGTAAHRYGWPVAEGGSSAISGAMIRLLEQHGASFETGVEVTSLDEVSGADIVMLDVAPSAAARIAGDKMPRRVARAYNKYRHGPGSFKVEFAVQDGVPWTHEPTRLAGTVHVGGGLAEIAAAEKATSRGQMPDHPYVLVCQQSVADPTRANGDVHPLYAYAHVPSGFTGDATAQIEAQIERFAPGFRDRILGRHVRSAVQMAEHNVNYLGGDVVTGANDPRQMVFRPRMTLSPYSAGIPGVYICSAATPPGAGAHGMCGYNAANAALKHLGVETAASTRAEGEPVHGW</sequence>
<dbReference type="PANTHER" id="PTHR10668">
    <property type="entry name" value="PHYTOENE DEHYDROGENASE"/>
    <property type="match status" value="1"/>
</dbReference>
<dbReference type="InterPro" id="IPR036188">
    <property type="entry name" value="FAD/NAD-bd_sf"/>
</dbReference>
<dbReference type="SUPFAM" id="SSF51905">
    <property type="entry name" value="FAD/NAD(P)-binding domain"/>
    <property type="match status" value="1"/>
</dbReference>
<evidence type="ECO:0008006" key="2">
    <source>
        <dbReference type="Google" id="ProtNLM"/>
    </source>
</evidence>
<protein>
    <recommendedName>
        <fullName evidence="2">FAD-dependent oxidoreductase</fullName>
    </recommendedName>
</protein>
<dbReference type="KEGG" id="parq:DSM112329_03594"/>
<dbReference type="Gene3D" id="3.50.50.60">
    <property type="entry name" value="FAD/NAD(P)-binding domain"/>
    <property type="match status" value="1"/>
</dbReference>
<dbReference type="PANTHER" id="PTHR10668:SF105">
    <property type="entry name" value="DEHYDROGENASE-RELATED"/>
    <property type="match status" value="1"/>
</dbReference>
<dbReference type="EMBL" id="CP114014">
    <property type="protein sequence ID" value="XAY06717.1"/>
    <property type="molecule type" value="Genomic_DNA"/>
</dbReference>
<proteinExistence type="predicted"/>
<gene>
    <name evidence="1" type="ORF">DSM112329_03594</name>
</gene>
<name>A0AAU7AYL8_9ACTN</name>
<evidence type="ECO:0000313" key="1">
    <source>
        <dbReference type="EMBL" id="XAY06717.1"/>
    </source>
</evidence>
<accession>A0AAU7AYL8</accession>
<dbReference type="RefSeq" id="WP_354697936.1">
    <property type="nucleotide sequence ID" value="NZ_CP114014.1"/>
</dbReference>
<organism evidence="1">
    <name type="scientific">Paraconexibacter sp. AEG42_29</name>
    <dbReference type="NCBI Taxonomy" id="2997339"/>
    <lineage>
        <taxon>Bacteria</taxon>
        <taxon>Bacillati</taxon>
        <taxon>Actinomycetota</taxon>
        <taxon>Thermoleophilia</taxon>
        <taxon>Solirubrobacterales</taxon>
        <taxon>Paraconexibacteraceae</taxon>
        <taxon>Paraconexibacter</taxon>
    </lineage>
</organism>